<keyword evidence="5" id="KW-0472">Membrane</keyword>
<dbReference type="PANTHER" id="PTHR43464:SF19">
    <property type="entry name" value="UBIQUINONE BIOSYNTHESIS O-METHYLTRANSFERASE, MITOCHONDRIAL"/>
    <property type="match status" value="1"/>
</dbReference>
<dbReference type="NCBIfam" id="TIGR01983">
    <property type="entry name" value="UbiG"/>
    <property type="match status" value="1"/>
</dbReference>
<dbReference type="InterPro" id="IPR010233">
    <property type="entry name" value="UbiG_MeTrfase"/>
</dbReference>
<gene>
    <name evidence="5 6" type="primary">COQ3</name>
    <name evidence="6" type="ORF">CAAN4_H12046</name>
</gene>
<comment type="cofactor">
    <cofactor evidence="5">
        <name>Mg(2+)</name>
        <dbReference type="ChEBI" id="CHEBI:18420"/>
    </cofactor>
</comment>
<keyword evidence="3 5" id="KW-0831">Ubiquinone biosynthesis</keyword>
<feature type="binding site" evidence="5">
    <location>
        <position position="211"/>
    </location>
    <ligand>
        <name>Mg(2+)</name>
        <dbReference type="ChEBI" id="CHEBI:18420"/>
    </ligand>
</feature>
<comment type="catalytic activity">
    <reaction evidence="5">
        <text>a 3-demethylubiquinone + S-adenosyl-L-methionine = a ubiquinone + S-adenosyl-L-homocysteine</text>
        <dbReference type="Rhea" id="RHEA:81215"/>
        <dbReference type="Rhea" id="RHEA-COMP:9565"/>
        <dbReference type="Rhea" id="RHEA-COMP:19654"/>
        <dbReference type="ChEBI" id="CHEBI:16389"/>
        <dbReference type="ChEBI" id="CHEBI:57856"/>
        <dbReference type="ChEBI" id="CHEBI:59789"/>
        <dbReference type="ChEBI" id="CHEBI:231825"/>
    </reaction>
</comment>
<protein>
    <recommendedName>
        <fullName evidence="5">Ubiquinone biosynthesis O-methyltransferase, mitochondrial</fullName>
    </recommendedName>
    <alternativeName>
        <fullName evidence="5">3,4-dihydroxy-5-hexaprenylbenzoate methyltransferase</fullName>
    </alternativeName>
    <alternativeName>
        <fullName evidence="5">3-demethylubiquinol 3-O-methyltransferase</fullName>
    </alternativeName>
    <alternativeName>
        <fullName evidence="5">3-demethylubiquinone 3-O-methyltransferase</fullName>
    </alternativeName>
    <alternativeName>
        <fullName evidence="5">3-demethylubiquinone-6 3-O-methyltransferase</fullName>
    </alternativeName>
    <alternativeName>
        <fullName evidence="5">Hexaprenyldihydroxybenzoate methyltransferase</fullName>
    </alternativeName>
    <alternativeName>
        <fullName evidence="5">Polyprenyldihydroxybenzoate methyltransferase</fullName>
        <shortName evidence="5">DHHB methyltransferase</shortName>
        <shortName evidence="5">DHHB-MT</shortName>
        <shortName evidence="5">DHHB-MTase</shortName>
        <ecNumber evidence="5">2.1.1.-</ecNumber>
        <ecNumber evidence="5">2.1.1.114</ecNumber>
        <ecNumber evidence="5">2.1.1.64</ecNumber>
    </alternativeName>
</protein>
<dbReference type="CDD" id="cd02440">
    <property type="entry name" value="AdoMet_MTases"/>
    <property type="match status" value="1"/>
</dbReference>
<dbReference type="EMBL" id="OZ004260">
    <property type="protein sequence ID" value="CAK7921257.1"/>
    <property type="molecule type" value="Genomic_DNA"/>
</dbReference>
<keyword evidence="7" id="KW-1185">Reference proteome</keyword>
<dbReference type="HAMAP" id="MF_00472">
    <property type="entry name" value="UbiG"/>
    <property type="match status" value="1"/>
</dbReference>
<dbReference type="PANTHER" id="PTHR43464">
    <property type="entry name" value="METHYLTRANSFERASE"/>
    <property type="match status" value="1"/>
</dbReference>
<comment type="catalytic activity">
    <reaction evidence="5">
        <text>a 3,4-dihydroxy-5-(all-trans-polyprenyl)benzoate + S-adenosyl-L-methionine = a 4-hydroxy-3-methoxy-5-(all-trans-polyprenyl)benzoate + S-adenosyl-L-homocysteine + H(+)</text>
        <dbReference type="Rhea" id="RHEA:44452"/>
        <dbReference type="Rhea" id="RHEA-COMP:10930"/>
        <dbReference type="Rhea" id="RHEA-COMP:10931"/>
        <dbReference type="ChEBI" id="CHEBI:15378"/>
        <dbReference type="ChEBI" id="CHEBI:57856"/>
        <dbReference type="ChEBI" id="CHEBI:59789"/>
        <dbReference type="ChEBI" id="CHEBI:64694"/>
        <dbReference type="ChEBI" id="CHEBI:84443"/>
        <dbReference type="EC" id="2.1.1.114"/>
    </reaction>
</comment>
<evidence type="ECO:0000256" key="5">
    <source>
        <dbReference type="HAMAP-Rule" id="MF_03190"/>
    </source>
</evidence>
<comment type="subunit">
    <text evidence="5">Component of a multi-subunit COQ enzyme complex, composed of at least COQ3, COQ4, COQ5, COQ6, COQ7 and COQ9.</text>
</comment>
<dbReference type="EC" id="2.1.1.64" evidence="5"/>
<evidence type="ECO:0000256" key="3">
    <source>
        <dbReference type="ARBA" id="ARBA00022688"/>
    </source>
</evidence>
<keyword evidence="1 5" id="KW-0489">Methyltransferase</keyword>
<dbReference type="SUPFAM" id="SSF53335">
    <property type="entry name" value="S-adenosyl-L-methionine-dependent methyltransferases"/>
    <property type="match status" value="1"/>
</dbReference>
<comment type="similarity">
    <text evidence="5">Belongs to the class I-like SAM-binding methyltransferase superfamily. UbiG/COQ3 family.</text>
</comment>
<dbReference type="EC" id="2.1.1.-" evidence="5"/>
<keyword evidence="6" id="KW-0830">Ubiquinone</keyword>
<feature type="binding site" evidence="5">
    <location>
        <position position="157"/>
    </location>
    <ligand>
        <name>S-adenosyl-L-methionine</name>
        <dbReference type="ChEBI" id="CHEBI:59789"/>
    </ligand>
</feature>
<feature type="binding site" evidence="5">
    <location>
        <position position="134"/>
    </location>
    <ligand>
        <name>S-adenosyl-L-methionine</name>
        <dbReference type="ChEBI" id="CHEBI:59789"/>
    </ligand>
</feature>
<keyword evidence="5" id="KW-0479">Metal-binding</keyword>
<dbReference type="Proteomes" id="UP001497600">
    <property type="component" value="Chromosome H"/>
</dbReference>
<evidence type="ECO:0000256" key="4">
    <source>
        <dbReference type="ARBA" id="ARBA00022691"/>
    </source>
</evidence>
<evidence type="ECO:0000313" key="6">
    <source>
        <dbReference type="EMBL" id="CAK7921257.1"/>
    </source>
</evidence>
<keyword evidence="5" id="KW-0460">Magnesium</keyword>
<dbReference type="InterPro" id="IPR029063">
    <property type="entry name" value="SAM-dependent_MTases_sf"/>
</dbReference>
<comment type="subcellular location">
    <subcellularLocation>
        <location evidence="5">Mitochondrion inner membrane</location>
        <topology evidence="5">Peripheral membrane protein</topology>
        <orientation evidence="5">Matrix side</orientation>
    </subcellularLocation>
</comment>
<dbReference type="Gene3D" id="3.40.50.150">
    <property type="entry name" value="Vaccinia Virus protein VP39"/>
    <property type="match status" value="1"/>
</dbReference>
<keyword evidence="2 5" id="KW-0808">Transferase</keyword>
<keyword evidence="5" id="KW-0496">Mitochondrion</keyword>
<feature type="binding site" evidence="5">
    <location>
        <position position="210"/>
    </location>
    <ligand>
        <name>Mg(2+)</name>
        <dbReference type="ChEBI" id="CHEBI:18420"/>
    </ligand>
</feature>
<comment type="pathway">
    <text evidence="5">Cofactor biosynthesis; ubiquinone biosynthesis.</text>
</comment>
<feature type="binding site" evidence="5">
    <location>
        <position position="68"/>
    </location>
    <ligand>
        <name>S-adenosyl-L-methionine</name>
        <dbReference type="ChEBI" id="CHEBI:59789"/>
    </ligand>
</feature>
<evidence type="ECO:0000256" key="1">
    <source>
        <dbReference type="ARBA" id="ARBA00022603"/>
    </source>
</evidence>
<proteinExistence type="inferred from homology"/>
<evidence type="ECO:0000256" key="2">
    <source>
        <dbReference type="ARBA" id="ARBA00022679"/>
    </source>
</evidence>
<feature type="binding site" evidence="5">
    <location>
        <position position="207"/>
    </location>
    <ligand>
        <name>Mg(2+)</name>
        <dbReference type="ChEBI" id="CHEBI:18420"/>
    </ligand>
</feature>
<keyword evidence="5" id="KW-0999">Mitochondrion inner membrane</keyword>
<evidence type="ECO:0000313" key="7">
    <source>
        <dbReference type="Proteomes" id="UP001497600"/>
    </source>
</evidence>
<feature type="binding site" evidence="5">
    <location>
        <position position="206"/>
    </location>
    <ligand>
        <name>S-adenosyl-L-methionine</name>
        <dbReference type="ChEBI" id="CHEBI:59789"/>
    </ligand>
</feature>
<reference evidence="6 7" key="1">
    <citation type="submission" date="2024-01" db="EMBL/GenBank/DDBJ databases">
        <authorList>
            <consortium name="Genoscope - CEA"/>
            <person name="William W."/>
        </authorList>
    </citation>
    <scope>NUCLEOTIDE SEQUENCE [LARGE SCALE GENOMIC DNA]</scope>
    <source>
        <strain evidence="6 7">29B2s-10</strain>
    </source>
</reference>
<organism evidence="6 7">
    <name type="scientific">[Candida] anglica</name>
    <dbReference type="NCBI Taxonomy" id="148631"/>
    <lineage>
        <taxon>Eukaryota</taxon>
        <taxon>Fungi</taxon>
        <taxon>Dikarya</taxon>
        <taxon>Ascomycota</taxon>
        <taxon>Saccharomycotina</taxon>
        <taxon>Pichiomycetes</taxon>
        <taxon>Debaryomycetaceae</taxon>
        <taxon>Kurtzmaniella</taxon>
    </lineage>
</organism>
<accession>A0ABP0EKG2</accession>
<dbReference type="Pfam" id="PF13489">
    <property type="entry name" value="Methyltransf_23"/>
    <property type="match status" value="1"/>
</dbReference>
<comment type="catalytic activity">
    <reaction evidence="5">
        <text>a 3-demethylubiquinol + S-adenosyl-L-methionine = a ubiquinol + S-adenosyl-L-homocysteine + H(+)</text>
        <dbReference type="Rhea" id="RHEA:44380"/>
        <dbReference type="Rhea" id="RHEA-COMP:9566"/>
        <dbReference type="Rhea" id="RHEA-COMP:10914"/>
        <dbReference type="ChEBI" id="CHEBI:15378"/>
        <dbReference type="ChEBI" id="CHEBI:17976"/>
        <dbReference type="ChEBI" id="CHEBI:57856"/>
        <dbReference type="ChEBI" id="CHEBI:59789"/>
        <dbReference type="ChEBI" id="CHEBI:84422"/>
        <dbReference type="EC" id="2.1.1.64"/>
    </reaction>
</comment>
<dbReference type="EC" id="2.1.1.114" evidence="5"/>
<sequence length="323" mass="36824">MKVAGSSISVFNQVYRSSIRLYSASTAQNALKNTSITAEEMSHFNALASSWWDVEGPQRILHKMNLLRMDFIHSTIRDHLKLNKPGTPIEDEIYIPPYGIDLLPKEIKTRIVAEQESRRNEILKKSSLKALDVGCGGGILSESLARLPFIGSVKGIDLSNEVLEAAKMHRKKDPFFTSMHPKKLQYELTAIEDLSKGENYDIITMFEMLEHVTYPAKVLEEALSRVKVGGWVFISTINRDFISWFTTIFMGEHVLRIVPVGTHNLEKYIDQTEIKDWIEKDHETPKSFKVMKSSGCIYLPAYGWKFTSNPDVGNYFMAIQRQS</sequence>
<name>A0ABP0EKG2_9ASCO</name>
<keyword evidence="4 5" id="KW-0949">S-adenosyl-L-methionine</keyword>
<comment type="function">
    <text evidence="5">O-methyltransferase required for two non-consecutive steps during ubiquinone biosynthesis. Catalyzes the 2 O-methylation of 3,4-dihydroxy-5-(all-trans-polyprenyl)benzoic acid into 4-hydroxy-3-methoxy-5-(all-trans-polyprenyl)benzoic acid. Also catalyzes the last step of ubiquinone biosynthesis by mediating methylation of 3-demethylubiquinone into ubiquinone. Also able to mediate the methylation of 3-demethylubiquinol into ubiquinol.</text>
</comment>